<feature type="compositionally biased region" description="Basic and acidic residues" evidence="5">
    <location>
        <begin position="37"/>
        <end position="47"/>
    </location>
</feature>
<accession>A0A8T2DMV3</accession>
<dbReference type="PANTHER" id="PTHR31973">
    <property type="entry name" value="POLYPROTEIN, PUTATIVE-RELATED"/>
    <property type="match status" value="1"/>
</dbReference>
<dbReference type="Proteomes" id="UP000694251">
    <property type="component" value="Chromosome 5"/>
</dbReference>
<keyword evidence="1" id="KW-0479">Metal-binding</keyword>
<evidence type="ECO:0000256" key="5">
    <source>
        <dbReference type="SAM" id="MobiDB-lite"/>
    </source>
</evidence>
<dbReference type="EMBL" id="JAEFBJ010000005">
    <property type="protein sequence ID" value="KAG7611593.1"/>
    <property type="molecule type" value="Genomic_DNA"/>
</dbReference>
<evidence type="ECO:0000256" key="2">
    <source>
        <dbReference type="ARBA" id="ARBA00022771"/>
    </source>
</evidence>
<feature type="compositionally biased region" description="Basic and acidic residues" evidence="5">
    <location>
        <begin position="603"/>
        <end position="613"/>
    </location>
</feature>
<evidence type="ECO:0000256" key="4">
    <source>
        <dbReference type="PROSITE-ProRule" id="PRU00325"/>
    </source>
</evidence>
<feature type="domain" description="SWIM-type" evidence="6">
    <location>
        <begin position="513"/>
        <end position="554"/>
    </location>
</feature>
<feature type="compositionally biased region" description="Polar residues" evidence="5">
    <location>
        <begin position="657"/>
        <end position="677"/>
    </location>
</feature>
<evidence type="ECO:0000256" key="1">
    <source>
        <dbReference type="ARBA" id="ARBA00022723"/>
    </source>
</evidence>
<protein>
    <submittedName>
        <fullName evidence="7">MULE transposase domain</fullName>
    </submittedName>
</protein>
<evidence type="ECO:0000256" key="3">
    <source>
        <dbReference type="ARBA" id="ARBA00022833"/>
    </source>
</evidence>
<keyword evidence="8" id="KW-1185">Reference proteome</keyword>
<evidence type="ECO:0000259" key="6">
    <source>
        <dbReference type="PROSITE" id="PS50966"/>
    </source>
</evidence>
<gene>
    <name evidence="7" type="ORF">ISN44_As05g036860</name>
</gene>
<dbReference type="InterPro" id="IPR018289">
    <property type="entry name" value="MULE_transposase_dom"/>
</dbReference>
<name>A0A8T2DMV3_ARASU</name>
<organism evidence="7 8">
    <name type="scientific">Arabidopsis suecica</name>
    <name type="common">Swedish thale-cress</name>
    <name type="synonym">Cardaminopsis suecica</name>
    <dbReference type="NCBI Taxonomy" id="45249"/>
    <lineage>
        <taxon>Eukaryota</taxon>
        <taxon>Viridiplantae</taxon>
        <taxon>Streptophyta</taxon>
        <taxon>Embryophyta</taxon>
        <taxon>Tracheophyta</taxon>
        <taxon>Spermatophyta</taxon>
        <taxon>Magnoliopsida</taxon>
        <taxon>eudicotyledons</taxon>
        <taxon>Gunneridae</taxon>
        <taxon>Pentapetalae</taxon>
        <taxon>rosids</taxon>
        <taxon>malvids</taxon>
        <taxon>Brassicales</taxon>
        <taxon>Brassicaceae</taxon>
        <taxon>Camelineae</taxon>
        <taxon>Arabidopsis</taxon>
    </lineage>
</organism>
<dbReference type="PROSITE" id="PS50966">
    <property type="entry name" value="ZF_SWIM"/>
    <property type="match status" value="1"/>
</dbReference>
<dbReference type="SMART" id="SM00575">
    <property type="entry name" value="ZnF_PMZ"/>
    <property type="match status" value="1"/>
</dbReference>
<evidence type="ECO:0000313" key="7">
    <source>
        <dbReference type="EMBL" id="KAG7611593.1"/>
    </source>
</evidence>
<dbReference type="AlphaFoldDB" id="A0A8T2DMV3"/>
<dbReference type="PANTHER" id="PTHR31973:SF187">
    <property type="entry name" value="MUTATOR TRANSPOSASE MUDRA PROTEIN"/>
    <property type="match status" value="1"/>
</dbReference>
<dbReference type="Pfam" id="PF10551">
    <property type="entry name" value="MULE"/>
    <property type="match status" value="1"/>
</dbReference>
<comment type="caution">
    <text evidence="7">The sequence shown here is derived from an EMBL/GenBank/DDBJ whole genome shotgun (WGS) entry which is preliminary data.</text>
</comment>
<sequence>MAMMMHDPENVGDVDPEAEDRDEFHMEEMLNEWTDEPQIHHDVYPESDREENDEDEARFQTHLRRGDGHLYEKQTFFSGVAFKEAVVDYALRTGCNLKQYRYDSDKIGFKCVGCDGKEDGVKCFWQVYAAILPSDSMWRIRKFINKHSCIPNGECEMFKVPHIARLFVDKIRDNPEFYMPMKIEEIIKEEWKISVTRNQCQSARKKALQWIEKEYDDQFERLRDYAAEIQDSNPGSHVEVECQQNEQGKDVFNRFYVCFDNLRKTWKDSCRPFIGIDGCFLKNKVKGQLLVALGRDANNRIYPISWGMVEVENTDNWVWFVKMLKEDFGLNDGEGFIMMSDRQKGLIKAVTLELPKIEHRMCVKHIYGNLKKTHGSKTRIKPLLWDLAWSYNDKEYKQRLERIACYDSVVYADVMRTNPKSWCRAFQKIGSFCEDVDNNSVESFNGSLNKAREKPFVCMLETIRRLAMVRIAKRSVDSHTHTGVCTPYVAKFLAKEHKYASIAKVSTSTNGMYEVRHGGDLHRVRLQEYTCTCKKWQICGIPCEHTYGVIIHKKLDPEDFVCQWFRTAMWKRNYTDGICPQRGPKFWPETDGPKVYVSEPPEGEEKDKKMTKAEKKRKKGVNESPTKKQPKAKKRIMHCGVCGMADHNSRHHKNDKASQSVSQLSQPEPSQGSLTQA</sequence>
<dbReference type="InterPro" id="IPR007527">
    <property type="entry name" value="Znf_SWIM"/>
</dbReference>
<evidence type="ECO:0000313" key="8">
    <source>
        <dbReference type="Proteomes" id="UP000694251"/>
    </source>
</evidence>
<dbReference type="InterPro" id="IPR006564">
    <property type="entry name" value="Znf_PMZ"/>
</dbReference>
<dbReference type="Pfam" id="PF04434">
    <property type="entry name" value="SWIM"/>
    <property type="match status" value="1"/>
</dbReference>
<proteinExistence type="predicted"/>
<feature type="region of interest" description="Disordered" evidence="5">
    <location>
        <begin position="590"/>
        <end position="677"/>
    </location>
</feature>
<feature type="region of interest" description="Disordered" evidence="5">
    <location>
        <begin position="30"/>
        <end position="55"/>
    </location>
</feature>
<dbReference type="OrthoDB" id="1085134at2759"/>
<dbReference type="GO" id="GO:0008270">
    <property type="term" value="F:zinc ion binding"/>
    <property type="evidence" value="ECO:0007669"/>
    <property type="project" value="UniProtKB-KW"/>
</dbReference>
<reference evidence="7 8" key="1">
    <citation type="submission" date="2020-12" db="EMBL/GenBank/DDBJ databases">
        <title>Concerted genomic and epigenomic changes stabilize Arabidopsis allopolyploids.</title>
        <authorList>
            <person name="Chen Z."/>
        </authorList>
    </citation>
    <scope>NUCLEOTIDE SEQUENCE [LARGE SCALE GENOMIC DNA]</scope>
    <source>
        <strain evidence="7">As9502</strain>
        <tissue evidence="7">Leaf</tissue>
    </source>
</reference>
<keyword evidence="2 4" id="KW-0863">Zinc-finger</keyword>
<keyword evidence="3" id="KW-0862">Zinc</keyword>
<feature type="compositionally biased region" description="Basic residues" evidence="5">
    <location>
        <begin position="628"/>
        <end position="637"/>
    </location>
</feature>